<proteinExistence type="predicted"/>
<sequence length="353" mass="40031">MEAKQMYHLAIWYKTNVLSNNITGQLSNFKQSITQQMASTSNAASKLNQVRNESNKYKEVLGRVDSKSLSFEDINVLEKLGLQYIILRPAIPELNRILGVGDLQEISARIGDALQTIQTVDTYFRHFLEAFEKIFGSPEELDSFDTKGKVLTRIRFHNDASISNVVDLVDWSERWNTIARGYSMVLGKAPEEFEIVSASKGSIIFDLLLNLETVNMLGETFNHIATFVLTCAEIRRTLKSMDHLESNPELKKQVEAHLNTELEKKTDELAEKVANILLEKFAQEGKTDNGDVKVKLKKSVKELDNFIGKGGDVEFKAETNDLDVNEQVKLVNDAMKQLQNRSQQKQLEDKTQN</sequence>
<protein>
    <recommendedName>
        <fullName evidence="3">Virion structural protein</fullName>
    </recommendedName>
</protein>
<accession>A0ABU4IER8</accession>
<evidence type="ECO:0008006" key="3">
    <source>
        <dbReference type="Google" id="ProtNLM"/>
    </source>
</evidence>
<dbReference type="Proteomes" id="UP001272325">
    <property type="component" value="Unassembled WGS sequence"/>
</dbReference>
<evidence type="ECO:0000313" key="2">
    <source>
        <dbReference type="Proteomes" id="UP001272325"/>
    </source>
</evidence>
<gene>
    <name evidence="1" type="ORF">SBW85_03290</name>
</gene>
<evidence type="ECO:0000313" key="1">
    <source>
        <dbReference type="EMBL" id="MDW6016793.1"/>
    </source>
</evidence>
<comment type="caution">
    <text evidence="1">The sequence shown here is derived from an EMBL/GenBank/DDBJ whole genome shotgun (WGS) entry which is preliminary data.</text>
</comment>
<reference evidence="1 2" key="1">
    <citation type="submission" date="2023-11" db="EMBL/GenBank/DDBJ databases">
        <title>Plant-associative lifestyle of Vibrio porteresiae and its evolutionary dynamics.</title>
        <authorList>
            <person name="Rameshkumar N."/>
            <person name="Kirti K."/>
        </authorList>
    </citation>
    <scope>NUCLEOTIDE SEQUENCE [LARGE SCALE GENOMIC DNA]</scope>
    <source>
        <strain evidence="1 2">MSSRF60</strain>
    </source>
</reference>
<dbReference type="EMBL" id="JAWRCN010000001">
    <property type="protein sequence ID" value="MDW6016793.1"/>
    <property type="molecule type" value="Genomic_DNA"/>
</dbReference>
<name>A0ABU4IER8_9VIBR</name>
<organism evidence="1 2">
    <name type="scientific">Vibrio plantisponsor</name>
    <dbReference type="NCBI Taxonomy" id="664643"/>
    <lineage>
        <taxon>Bacteria</taxon>
        <taxon>Pseudomonadati</taxon>
        <taxon>Pseudomonadota</taxon>
        <taxon>Gammaproteobacteria</taxon>
        <taxon>Vibrionales</taxon>
        <taxon>Vibrionaceae</taxon>
        <taxon>Vibrio</taxon>
    </lineage>
</organism>
<dbReference type="RefSeq" id="WP_171137424.1">
    <property type="nucleotide sequence ID" value="NZ_AP024893.1"/>
</dbReference>
<keyword evidence="2" id="KW-1185">Reference proteome</keyword>